<evidence type="ECO:0000256" key="1">
    <source>
        <dbReference type="SAM" id="MobiDB-lite"/>
    </source>
</evidence>
<accession>A0A507B6J9</accession>
<feature type="domain" description="C2H2-type" evidence="2">
    <location>
        <begin position="96"/>
        <end position="117"/>
    </location>
</feature>
<keyword evidence="4" id="KW-1185">Reference proteome</keyword>
<reference evidence="3 4" key="1">
    <citation type="submission" date="2019-06" db="EMBL/GenBank/DDBJ databases">
        <title>Draft genome sequence of the filamentous fungus Phialemoniopsis curvata isolated from diesel fuel.</title>
        <authorList>
            <person name="Varaljay V.A."/>
            <person name="Lyon W.J."/>
            <person name="Crouch A.L."/>
            <person name="Drake C.E."/>
            <person name="Hollomon J.M."/>
            <person name="Nadeau L.J."/>
            <person name="Nunn H.S."/>
            <person name="Stevenson B.S."/>
            <person name="Bojanowski C.L."/>
            <person name="Crookes-Goodson W.J."/>
        </authorList>
    </citation>
    <scope>NUCLEOTIDE SEQUENCE [LARGE SCALE GENOMIC DNA]</scope>
    <source>
        <strain evidence="3 4">D216</strain>
    </source>
</reference>
<dbReference type="Proteomes" id="UP000319257">
    <property type="component" value="Unassembled WGS sequence"/>
</dbReference>
<dbReference type="EMBL" id="SKBQ01000012">
    <property type="protein sequence ID" value="TPX17912.1"/>
    <property type="molecule type" value="Genomic_DNA"/>
</dbReference>
<dbReference type="PROSITE" id="PS50143">
    <property type="entry name" value="BIR_REPEAT_2"/>
    <property type="match status" value="1"/>
</dbReference>
<evidence type="ECO:0000259" key="2">
    <source>
        <dbReference type="PROSITE" id="PS00028"/>
    </source>
</evidence>
<feature type="region of interest" description="Disordered" evidence="1">
    <location>
        <begin position="212"/>
        <end position="234"/>
    </location>
</feature>
<sequence length="286" mass="32437">MSEYAKYIDDDTRLYSFEGWPHAEPRAEAVAAAGYFYQPVDIDSSSGNVIADDTVRCPCCDKVCSDFTPENAWELLSHRPDCPFKRNIKSAKQRLCRDCDIFFSSIGAKLNHSKRVHPRPEEERQERKRERLAAVARRQQAQAQAHAQPRKVRKASAAAYPRTTITAADTVSASAAVAAARARRIAAAALDLQAKYSGVPMMSTWKPINQHQYEDDDKTDDEMKDPHTCNETNNELSLSPLRVVVNSEPCAWAGEIVMSRAEYREFRQHFRAMTRIFRDVDPLKRS</sequence>
<proteinExistence type="predicted"/>
<dbReference type="GeneID" id="41970460"/>
<gene>
    <name evidence="3" type="ORF">E0L32_003013</name>
</gene>
<feature type="compositionally biased region" description="Acidic residues" evidence="1">
    <location>
        <begin position="214"/>
        <end position="223"/>
    </location>
</feature>
<dbReference type="PROSITE" id="PS00028">
    <property type="entry name" value="ZINC_FINGER_C2H2_1"/>
    <property type="match status" value="1"/>
</dbReference>
<feature type="region of interest" description="Disordered" evidence="1">
    <location>
        <begin position="137"/>
        <end position="156"/>
    </location>
</feature>
<comment type="caution">
    <text evidence="3">The sequence shown here is derived from an EMBL/GenBank/DDBJ whole genome shotgun (WGS) entry which is preliminary data.</text>
</comment>
<dbReference type="Gene3D" id="1.10.1170.10">
    <property type="entry name" value="Inhibitor Of Apoptosis Protein (2mihbC-IAP-1), Chain A"/>
    <property type="match status" value="1"/>
</dbReference>
<dbReference type="Pfam" id="PF00653">
    <property type="entry name" value="BIR"/>
    <property type="match status" value="1"/>
</dbReference>
<name>A0A507B6J9_9PEZI</name>
<feature type="compositionally biased region" description="Low complexity" evidence="1">
    <location>
        <begin position="137"/>
        <end position="147"/>
    </location>
</feature>
<organism evidence="3 4">
    <name type="scientific">Thyridium curvatum</name>
    <dbReference type="NCBI Taxonomy" id="1093900"/>
    <lineage>
        <taxon>Eukaryota</taxon>
        <taxon>Fungi</taxon>
        <taxon>Dikarya</taxon>
        <taxon>Ascomycota</taxon>
        <taxon>Pezizomycotina</taxon>
        <taxon>Sordariomycetes</taxon>
        <taxon>Sordariomycetidae</taxon>
        <taxon>Thyridiales</taxon>
        <taxon>Thyridiaceae</taxon>
        <taxon>Thyridium</taxon>
    </lineage>
</organism>
<dbReference type="AlphaFoldDB" id="A0A507B6J9"/>
<protein>
    <recommendedName>
        <fullName evidence="2">C2H2-type domain-containing protein</fullName>
    </recommendedName>
</protein>
<dbReference type="InterPro" id="IPR013087">
    <property type="entry name" value="Znf_C2H2_type"/>
</dbReference>
<dbReference type="RefSeq" id="XP_030999623.1">
    <property type="nucleotide sequence ID" value="XM_031137267.1"/>
</dbReference>
<evidence type="ECO:0000313" key="3">
    <source>
        <dbReference type="EMBL" id="TPX17912.1"/>
    </source>
</evidence>
<dbReference type="InParanoid" id="A0A507B6J9"/>
<dbReference type="SUPFAM" id="SSF57924">
    <property type="entry name" value="Inhibitor of apoptosis (IAP) repeat"/>
    <property type="match status" value="1"/>
</dbReference>
<dbReference type="SMART" id="SM00238">
    <property type="entry name" value="BIR"/>
    <property type="match status" value="1"/>
</dbReference>
<dbReference type="InterPro" id="IPR001370">
    <property type="entry name" value="BIR_rpt"/>
</dbReference>
<evidence type="ECO:0000313" key="4">
    <source>
        <dbReference type="Proteomes" id="UP000319257"/>
    </source>
</evidence>